<dbReference type="SUPFAM" id="SSF55166">
    <property type="entry name" value="Hedgehog/DD-peptidase"/>
    <property type="match status" value="1"/>
</dbReference>
<gene>
    <name evidence="2" type="ORF">CEJ45_08535</name>
</gene>
<dbReference type="Pfam" id="PF08291">
    <property type="entry name" value="Peptidase_M15_3"/>
    <property type="match status" value="1"/>
</dbReference>
<reference evidence="2 3" key="1">
    <citation type="journal article" date="2010" name="Int. J. Syst. Evol. Microbiol.">
        <title>Reclassification of Herbaspirillum putei as a later heterotypic synonym of Herbaspirillum huttiense, with the description of H. huttiense subsp. huttiense subsp. nov. and H. huttiense subsp. putei subsp. nov., comb. nov., and description of Herbaspirillum aquaticum sp. nov.</title>
        <authorList>
            <person name="Dobritsa A.P."/>
            <person name="Reddy M.C."/>
            <person name="Samadpour M."/>
        </authorList>
    </citation>
    <scope>NUCLEOTIDE SEQUENCE [LARGE SCALE GENOMIC DNA]</scope>
    <source>
        <strain evidence="2 3">IEH 4430</strain>
    </source>
</reference>
<dbReference type="InterPro" id="IPR013230">
    <property type="entry name" value="Peptidase_M15A_C"/>
</dbReference>
<organism evidence="2 3">
    <name type="scientific">Herbaspirillum aquaticum</name>
    <dbReference type="NCBI Taxonomy" id="568783"/>
    <lineage>
        <taxon>Bacteria</taxon>
        <taxon>Pseudomonadati</taxon>
        <taxon>Pseudomonadota</taxon>
        <taxon>Betaproteobacteria</taxon>
        <taxon>Burkholderiales</taxon>
        <taxon>Oxalobacteraceae</taxon>
        <taxon>Herbaspirillum</taxon>
    </lineage>
</organism>
<dbReference type="RefSeq" id="WP_088754725.1">
    <property type="nucleotide sequence ID" value="NZ_NJGV01000006.1"/>
</dbReference>
<dbReference type="EMBL" id="NJGV01000006">
    <property type="protein sequence ID" value="OWY35310.1"/>
    <property type="molecule type" value="Genomic_DNA"/>
</dbReference>
<protein>
    <submittedName>
        <fullName evidence="2">Peptidase M15</fullName>
    </submittedName>
</protein>
<evidence type="ECO:0000259" key="1">
    <source>
        <dbReference type="Pfam" id="PF08291"/>
    </source>
</evidence>
<sequence length="149" mass="15768">MDKLTDHFSLSEMTVSETAARKGIDNTPSPAIIKNLTRTAQLLERVRVLLGSKPILVSSGYRSPALNAAVGGSKTSAHMQGLAADFICPGFGTPLAICQRLDSLGVEFDQLIQEGAWVHIGLAAEGIKPRRQVLTAKFSSVGTTYGSGL</sequence>
<accession>A0A225SVT1</accession>
<name>A0A225SVT1_9BURK</name>
<keyword evidence="3" id="KW-1185">Reference proteome</keyword>
<comment type="caution">
    <text evidence="2">The sequence shown here is derived from an EMBL/GenBank/DDBJ whole genome shotgun (WGS) entry which is preliminary data.</text>
</comment>
<dbReference type="InterPro" id="IPR009045">
    <property type="entry name" value="Zn_M74/Hedgehog-like"/>
</dbReference>
<dbReference type="Gene3D" id="3.30.1380.10">
    <property type="match status" value="1"/>
</dbReference>
<dbReference type="AlphaFoldDB" id="A0A225SVT1"/>
<dbReference type="Proteomes" id="UP000214747">
    <property type="component" value="Unassembled WGS sequence"/>
</dbReference>
<feature type="domain" description="Peptidase M15A C-terminal" evidence="1">
    <location>
        <begin position="7"/>
        <end position="100"/>
    </location>
</feature>
<proteinExistence type="predicted"/>
<evidence type="ECO:0000313" key="3">
    <source>
        <dbReference type="Proteomes" id="UP000214747"/>
    </source>
</evidence>
<evidence type="ECO:0000313" key="2">
    <source>
        <dbReference type="EMBL" id="OWY35310.1"/>
    </source>
</evidence>